<dbReference type="AlphaFoldDB" id="A0A0E9Q7Q3"/>
<proteinExistence type="predicted"/>
<sequence>MNIPLNLLTVLCTYLGTLSQPVDPLTSTRHSIGHVFVTCLKIHLQSS</sequence>
<dbReference type="EMBL" id="GBXM01096222">
    <property type="protein sequence ID" value="JAH12355.1"/>
    <property type="molecule type" value="Transcribed_RNA"/>
</dbReference>
<reference evidence="2" key="1">
    <citation type="submission" date="2014-11" db="EMBL/GenBank/DDBJ databases">
        <authorList>
            <person name="Amaro Gonzalez C."/>
        </authorList>
    </citation>
    <scope>NUCLEOTIDE SEQUENCE</scope>
</reference>
<feature type="signal peptide" evidence="1">
    <location>
        <begin position="1"/>
        <end position="19"/>
    </location>
</feature>
<name>A0A0E9Q7Q3_ANGAN</name>
<accession>A0A0E9Q7Q3</accession>
<evidence type="ECO:0000256" key="1">
    <source>
        <dbReference type="SAM" id="SignalP"/>
    </source>
</evidence>
<organism evidence="2">
    <name type="scientific">Anguilla anguilla</name>
    <name type="common">European freshwater eel</name>
    <name type="synonym">Muraena anguilla</name>
    <dbReference type="NCBI Taxonomy" id="7936"/>
    <lineage>
        <taxon>Eukaryota</taxon>
        <taxon>Metazoa</taxon>
        <taxon>Chordata</taxon>
        <taxon>Craniata</taxon>
        <taxon>Vertebrata</taxon>
        <taxon>Euteleostomi</taxon>
        <taxon>Actinopterygii</taxon>
        <taxon>Neopterygii</taxon>
        <taxon>Teleostei</taxon>
        <taxon>Anguilliformes</taxon>
        <taxon>Anguillidae</taxon>
        <taxon>Anguilla</taxon>
    </lineage>
</organism>
<keyword evidence="1" id="KW-0732">Signal</keyword>
<reference evidence="2" key="2">
    <citation type="journal article" date="2015" name="Fish Shellfish Immunol.">
        <title>Early steps in the European eel (Anguilla anguilla)-Vibrio vulnificus interaction in the gills: Role of the RtxA13 toxin.</title>
        <authorList>
            <person name="Callol A."/>
            <person name="Pajuelo D."/>
            <person name="Ebbesson L."/>
            <person name="Teles M."/>
            <person name="MacKenzie S."/>
            <person name="Amaro C."/>
        </authorList>
    </citation>
    <scope>NUCLEOTIDE SEQUENCE</scope>
</reference>
<evidence type="ECO:0000313" key="2">
    <source>
        <dbReference type="EMBL" id="JAH12355.1"/>
    </source>
</evidence>
<feature type="chain" id="PRO_5002431273" evidence="1">
    <location>
        <begin position="20"/>
        <end position="47"/>
    </location>
</feature>
<protein>
    <submittedName>
        <fullName evidence="2">Uncharacterized protein</fullName>
    </submittedName>
</protein>